<accession>A0A834FF34</accession>
<proteinExistence type="predicted"/>
<comment type="caution">
    <text evidence="1">The sequence shown here is derived from an EMBL/GenBank/DDBJ whole genome shotgun (WGS) entry which is preliminary data.</text>
</comment>
<organism evidence="1 2">
    <name type="scientific">Oryzias melastigma</name>
    <name type="common">Marine medaka</name>
    <dbReference type="NCBI Taxonomy" id="30732"/>
    <lineage>
        <taxon>Eukaryota</taxon>
        <taxon>Metazoa</taxon>
        <taxon>Chordata</taxon>
        <taxon>Craniata</taxon>
        <taxon>Vertebrata</taxon>
        <taxon>Euteleostomi</taxon>
        <taxon>Actinopterygii</taxon>
        <taxon>Neopterygii</taxon>
        <taxon>Teleostei</taxon>
        <taxon>Neoteleostei</taxon>
        <taxon>Acanthomorphata</taxon>
        <taxon>Ovalentaria</taxon>
        <taxon>Atherinomorphae</taxon>
        <taxon>Beloniformes</taxon>
        <taxon>Adrianichthyidae</taxon>
        <taxon>Oryziinae</taxon>
        <taxon>Oryzias</taxon>
    </lineage>
</organism>
<evidence type="ECO:0000313" key="2">
    <source>
        <dbReference type="Proteomes" id="UP000646548"/>
    </source>
</evidence>
<dbReference type="AlphaFoldDB" id="A0A834FF34"/>
<dbReference type="EMBL" id="WKFB01000182">
    <property type="protein sequence ID" value="KAF6732811.1"/>
    <property type="molecule type" value="Genomic_DNA"/>
</dbReference>
<protein>
    <submittedName>
        <fullName evidence="1">Uncharacterized protein</fullName>
    </submittedName>
</protein>
<gene>
    <name evidence="1" type="ORF">FQA47_012867</name>
</gene>
<dbReference type="Proteomes" id="UP000646548">
    <property type="component" value="Unassembled WGS sequence"/>
</dbReference>
<name>A0A834FF34_ORYME</name>
<sequence>MAQTSKAASASSYTGPKLLRDAVLQSLAARSRRGDRRSEASSGVQTRSYKVQLLCSETMFARVEQLNSPVWVPKLPLERHPVCPWIQIQ</sequence>
<reference evidence="1" key="1">
    <citation type="journal article" name="BMC Genomics">
        <title>Long-read sequencing and de novo genome assembly of marine medaka (Oryzias melastigma).</title>
        <authorList>
            <person name="Liang P."/>
            <person name="Saqib H.S.A."/>
            <person name="Ni X."/>
            <person name="Shen Y."/>
        </authorList>
    </citation>
    <scope>NUCLEOTIDE SEQUENCE</scope>
    <source>
        <strain evidence="1">Bigg-433</strain>
    </source>
</reference>
<evidence type="ECO:0000313" key="1">
    <source>
        <dbReference type="EMBL" id="KAF6732811.1"/>
    </source>
</evidence>